<dbReference type="AlphaFoldDB" id="A0A367YX85"/>
<dbReference type="InterPro" id="IPR036271">
    <property type="entry name" value="Tet_transcr_reg_TetR-rel_C_sf"/>
</dbReference>
<feature type="DNA-binding region" description="H-T-H motif" evidence="4">
    <location>
        <begin position="34"/>
        <end position="53"/>
    </location>
</feature>
<proteinExistence type="predicted"/>
<dbReference type="PANTHER" id="PTHR30055">
    <property type="entry name" value="HTH-TYPE TRANSCRIPTIONAL REGULATOR RUTR"/>
    <property type="match status" value="1"/>
</dbReference>
<keyword evidence="1" id="KW-0805">Transcription regulation</keyword>
<comment type="caution">
    <text evidence="6">The sequence shown here is derived from an EMBL/GenBank/DDBJ whole genome shotgun (WGS) entry which is preliminary data.</text>
</comment>
<sequence>MPRSRTAYHHGNLRQALLEAALELTRAGGPAALVVREMTARAGVSPNAAYRHFADRDALLAAVVEQVQARMAEQMAAPARPAPDDPDAAVAGLRAVGLGYIEFALREPGWFEVAFATPRLAGAGDLGRPAGSLPPPLRRLVEALDDLVAAGLLHPDRRPGAEWPCWSAVHGFALLALQGPLREVPAEERRAAAARTVDAVVRGLLQQ</sequence>
<evidence type="ECO:0000256" key="4">
    <source>
        <dbReference type="PROSITE-ProRule" id="PRU00335"/>
    </source>
</evidence>
<organism evidence="6 7">
    <name type="scientific">Desertihabitans brevis</name>
    <dbReference type="NCBI Taxonomy" id="2268447"/>
    <lineage>
        <taxon>Bacteria</taxon>
        <taxon>Bacillati</taxon>
        <taxon>Actinomycetota</taxon>
        <taxon>Actinomycetes</taxon>
        <taxon>Propionibacteriales</taxon>
        <taxon>Propionibacteriaceae</taxon>
        <taxon>Desertihabitans</taxon>
    </lineage>
</organism>
<feature type="domain" description="HTH tetR-type" evidence="5">
    <location>
        <begin position="11"/>
        <end position="71"/>
    </location>
</feature>
<evidence type="ECO:0000256" key="3">
    <source>
        <dbReference type="ARBA" id="ARBA00023163"/>
    </source>
</evidence>
<dbReference type="Proteomes" id="UP000252770">
    <property type="component" value="Unassembled WGS sequence"/>
</dbReference>
<accession>A0A367YX85</accession>
<evidence type="ECO:0000313" key="7">
    <source>
        <dbReference type="Proteomes" id="UP000252770"/>
    </source>
</evidence>
<dbReference type="InterPro" id="IPR025996">
    <property type="entry name" value="MT1864/Rv1816-like_C"/>
</dbReference>
<dbReference type="InterPro" id="IPR050109">
    <property type="entry name" value="HTH-type_TetR-like_transc_reg"/>
</dbReference>
<reference evidence="6 7" key="1">
    <citation type="submission" date="2018-07" db="EMBL/GenBank/DDBJ databases">
        <title>Desertimonas flava gen. nov. sp. nov.</title>
        <authorList>
            <person name="Liu S."/>
        </authorList>
    </citation>
    <scope>NUCLEOTIDE SEQUENCE [LARGE SCALE GENOMIC DNA]</scope>
    <source>
        <strain evidence="6 7">16Sb5-5</strain>
    </source>
</reference>
<dbReference type="PRINTS" id="PR00455">
    <property type="entry name" value="HTHTETR"/>
</dbReference>
<dbReference type="Gene3D" id="1.10.357.10">
    <property type="entry name" value="Tetracycline Repressor, domain 2"/>
    <property type="match status" value="1"/>
</dbReference>
<dbReference type="RefSeq" id="WP_114125287.1">
    <property type="nucleotide sequence ID" value="NZ_QOUI01000002.1"/>
</dbReference>
<evidence type="ECO:0000256" key="2">
    <source>
        <dbReference type="ARBA" id="ARBA00023125"/>
    </source>
</evidence>
<dbReference type="SUPFAM" id="SSF48498">
    <property type="entry name" value="Tetracyclin repressor-like, C-terminal domain"/>
    <property type="match status" value="1"/>
</dbReference>
<gene>
    <name evidence="6" type="ORF">DT076_03485</name>
</gene>
<dbReference type="EMBL" id="QOUI01000002">
    <property type="protein sequence ID" value="RCK70515.1"/>
    <property type="molecule type" value="Genomic_DNA"/>
</dbReference>
<dbReference type="GO" id="GO:0003700">
    <property type="term" value="F:DNA-binding transcription factor activity"/>
    <property type="evidence" value="ECO:0007669"/>
    <property type="project" value="TreeGrafter"/>
</dbReference>
<dbReference type="GO" id="GO:0000976">
    <property type="term" value="F:transcription cis-regulatory region binding"/>
    <property type="evidence" value="ECO:0007669"/>
    <property type="project" value="TreeGrafter"/>
</dbReference>
<dbReference type="Pfam" id="PF13305">
    <property type="entry name" value="TetR_C_33"/>
    <property type="match status" value="1"/>
</dbReference>
<evidence type="ECO:0000256" key="1">
    <source>
        <dbReference type="ARBA" id="ARBA00023015"/>
    </source>
</evidence>
<dbReference type="InterPro" id="IPR009057">
    <property type="entry name" value="Homeodomain-like_sf"/>
</dbReference>
<keyword evidence="3" id="KW-0804">Transcription</keyword>
<evidence type="ECO:0000313" key="6">
    <source>
        <dbReference type="EMBL" id="RCK70515.1"/>
    </source>
</evidence>
<dbReference type="InterPro" id="IPR001647">
    <property type="entry name" value="HTH_TetR"/>
</dbReference>
<dbReference type="PROSITE" id="PS50977">
    <property type="entry name" value="HTH_TETR_2"/>
    <property type="match status" value="1"/>
</dbReference>
<name>A0A367YX85_9ACTN</name>
<protein>
    <submittedName>
        <fullName evidence="6">TetR/AcrR family transcriptional regulator</fullName>
    </submittedName>
</protein>
<keyword evidence="7" id="KW-1185">Reference proteome</keyword>
<dbReference type="Pfam" id="PF00440">
    <property type="entry name" value="TetR_N"/>
    <property type="match status" value="1"/>
</dbReference>
<dbReference type="SUPFAM" id="SSF46689">
    <property type="entry name" value="Homeodomain-like"/>
    <property type="match status" value="1"/>
</dbReference>
<keyword evidence="2 4" id="KW-0238">DNA-binding</keyword>
<evidence type="ECO:0000259" key="5">
    <source>
        <dbReference type="PROSITE" id="PS50977"/>
    </source>
</evidence>
<dbReference type="PANTHER" id="PTHR30055:SF220">
    <property type="entry name" value="TETR-FAMILY REGULATORY PROTEIN"/>
    <property type="match status" value="1"/>
</dbReference>